<reference evidence="2" key="1">
    <citation type="submission" date="2018-02" db="EMBL/GenBank/DDBJ databases">
        <authorList>
            <person name="Hausmann B."/>
        </authorList>
    </citation>
    <scope>NUCLEOTIDE SEQUENCE [LARGE SCALE GENOMIC DNA]</scope>
    <source>
        <strain evidence="2">Peat soil MAG SbF1</strain>
    </source>
</reference>
<evidence type="ECO:0000313" key="1">
    <source>
        <dbReference type="EMBL" id="SPF34640.1"/>
    </source>
</evidence>
<organism evidence="1 2">
    <name type="scientific">Candidatus Desulfosporosinus infrequens</name>
    <dbReference type="NCBI Taxonomy" id="2043169"/>
    <lineage>
        <taxon>Bacteria</taxon>
        <taxon>Bacillati</taxon>
        <taxon>Bacillota</taxon>
        <taxon>Clostridia</taxon>
        <taxon>Eubacteriales</taxon>
        <taxon>Desulfitobacteriaceae</taxon>
        <taxon>Desulfosporosinus</taxon>
    </lineage>
</organism>
<gene>
    <name evidence="1" type="ORF">SBF1_1390003</name>
</gene>
<dbReference type="EMBL" id="OMOF01000045">
    <property type="protein sequence ID" value="SPF34640.1"/>
    <property type="molecule type" value="Genomic_DNA"/>
</dbReference>
<dbReference type="Proteomes" id="UP000238916">
    <property type="component" value="Unassembled WGS sequence"/>
</dbReference>
<sequence length="53" mass="6153">MVSIFLHTRDIILLKLIRQLVDKKVNEEEFEKKSQIGGLANLRMKVELCLKNG</sequence>
<evidence type="ECO:0000313" key="2">
    <source>
        <dbReference type="Proteomes" id="UP000238916"/>
    </source>
</evidence>
<protein>
    <submittedName>
        <fullName evidence="1">Uncharacterized protein</fullName>
    </submittedName>
</protein>
<accession>A0A2U3K515</accession>
<dbReference type="AlphaFoldDB" id="A0A2U3K515"/>
<name>A0A2U3K515_9FIRM</name>
<proteinExistence type="predicted"/>